<dbReference type="Proteomes" id="UP000814128">
    <property type="component" value="Unassembled WGS sequence"/>
</dbReference>
<dbReference type="EMBL" id="MU273493">
    <property type="protein sequence ID" value="KAI0034843.1"/>
    <property type="molecule type" value="Genomic_DNA"/>
</dbReference>
<evidence type="ECO:0000313" key="2">
    <source>
        <dbReference type="Proteomes" id="UP000814128"/>
    </source>
</evidence>
<protein>
    <submittedName>
        <fullName evidence="1">Uncharacterized protein</fullName>
    </submittedName>
</protein>
<proteinExistence type="predicted"/>
<sequence>MDLLTEAVASPSVFASSSTPPSALPAGPAAPQRARLPINFSAAARSVLKMYFEQNNHPDRNAREAIKQEVSQIDNIKYDSRKPSQILRQEASSNLTVIQFMPSPALAVSIGPSTSSTSAVRPQQPPAAKAQPRYSCLNMQPTDFFPINHPTPINAAQFITLYQPHMDMMAHFLAC</sequence>
<reference evidence="1" key="1">
    <citation type="submission" date="2021-02" db="EMBL/GenBank/DDBJ databases">
        <authorList>
            <consortium name="DOE Joint Genome Institute"/>
            <person name="Ahrendt S."/>
            <person name="Looney B.P."/>
            <person name="Miyauchi S."/>
            <person name="Morin E."/>
            <person name="Drula E."/>
            <person name="Courty P.E."/>
            <person name="Chicoki N."/>
            <person name="Fauchery L."/>
            <person name="Kohler A."/>
            <person name="Kuo A."/>
            <person name="Labutti K."/>
            <person name="Pangilinan J."/>
            <person name="Lipzen A."/>
            <person name="Riley R."/>
            <person name="Andreopoulos W."/>
            <person name="He G."/>
            <person name="Johnson J."/>
            <person name="Barry K.W."/>
            <person name="Grigoriev I.V."/>
            <person name="Nagy L."/>
            <person name="Hibbett D."/>
            <person name="Henrissat B."/>
            <person name="Matheny P.B."/>
            <person name="Labbe J."/>
            <person name="Martin F."/>
        </authorList>
    </citation>
    <scope>NUCLEOTIDE SEQUENCE</scope>
    <source>
        <strain evidence="1">EC-137</strain>
    </source>
</reference>
<name>A0ACB8QSN2_9AGAM</name>
<keyword evidence="2" id="KW-1185">Reference proteome</keyword>
<accession>A0ACB8QSN2</accession>
<gene>
    <name evidence="1" type="ORF">K488DRAFT_83577</name>
</gene>
<evidence type="ECO:0000313" key="1">
    <source>
        <dbReference type="EMBL" id="KAI0034843.1"/>
    </source>
</evidence>
<organism evidence="1 2">
    <name type="scientific">Vararia minispora EC-137</name>
    <dbReference type="NCBI Taxonomy" id="1314806"/>
    <lineage>
        <taxon>Eukaryota</taxon>
        <taxon>Fungi</taxon>
        <taxon>Dikarya</taxon>
        <taxon>Basidiomycota</taxon>
        <taxon>Agaricomycotina</taxon>
        <taxon>Agaricomycetes</taxon>
        <taxon>Russulales</taxon>
        <taxon>Lachnocladiaceae</taxon>
        <taxon>Vararia</taxon>
    </lineage>
</organism>
<comment type="caution">
    <text evidence="1">The sequence shown here is derived from an EMBL/GenBank/DDBJ whole genome shotgun (WGS) entry which is preliminary data.</text>
</comment>
<reference evidence="1" key="2">
    <citation type="journal article" date="2022" name="New Phytol.">
        <title>Evolutionary transition to the ectomycorrhizal habit in the genomes of a hyperdiverse lineage of mushroom-forming fungi.</title>
        <authorList>
            <person name="Looney B."/>
            <person name="Miyauchi S."/>
            <person name="Morin E."/>
            <person name="Drula E."/>
            <person name="Courty P.E."/>
            <person name="Kohler A."/>
            <person name="Kuo A."/>
            <person name="LaButti K."/>
            <person name="Pangilinan J."/>
            <person name="Lipzen A."/>
            <person name="Riley R."/>
            <person name="Andreopoulos W."/>
            <person name="He G."/>
            <person name="Johnson J."/>
            <person name="Nolan M."/>
            <person name="Tritt A."/>
            <person name="Barry K.W."/>
            <person name="Grigoriev I.V."/>
            <person name="Nagy L.G."/>
            <person name="Hibbett D."/>
            <person name="Henrissat B."/>
            <person name="Matheny P.B."/>
            <person name="Labbe J."/>
            <person name="Martin F.M."/>
        </authorList>
    </citation>
    <scope>NUCLEOTIDE SEQUENCE</scope>
    <source>
        <strain evidence="1">EC-137</strain>
    </source>
</reference>